<dbReference type="SMART" id="SM00387">
    <property type="entry name" value="HATPase_c"/>
    <property type="match status" value="1"/>
</dbReference>
<dbReference type="GO" id="GO:0030295">
    <property type="term" value="F:protein kinase activator activity"/>
    <property type="evidence" value="ECO:0007669"/>
    <property type="project" value="TreeGrafter"/>
</dbReference>
<dbReference type="PANTHER" id="PTHR42878:SF7">
    <property type="entry name" value="SENSOR HISTIDINE KINASE GLRK"/>
    <property type="match status" value="1"/>
</dbReference>
<dbReference type="PROSITE" id="PS50109">
    <property type="entry name" value="HIS_KIN"/>
    <property type="match status" value="1"/>
</dbReference>
<evidence type="ECO:0000256" key="3">
    <source>
        <dbReference type="ARBA" id="ARBA00012438"/>
    </source>
</evidence>
<evidence type="ECO:0000256" key="2">
    <source>
        <dbReference type="ARBA" id="ARBA00004370"/>
    </source>
</evidence>
<gene>
    <name evidence="14" type="ORF">CWE10_00670</name>
</gene>
<dbReference type="InterPro" id="IPR036890">
    <property type="entry name" value="HATPase_C_sf"/>
</dbReference>
<dbReference type="Gene3D" id="6.10.340.10">
    <property type="match status" value="1"/>
</dbReference>
<dbReference type="SUPFAM" id="SSF47384">
    <property type="entry name" value="Homodimeric domain of signal transducing histidine kinase"/>
    <property type="match status" value="1"/>
</dbReference>
<comment type="caution">
    <text evidence="14">The sequence shown here is derived from an EMBL/GenBank/DDBJ whole genome shotgun (WGS) entry which is preliminary data.</text>
</comment>
<dbReference type="Pfam" id="PF02518">
    <property type="entry name" value="HATPase_c"/>
    <property type="match status" value="1"/>
</dbReference>
<dbReference type="AlphaFoldDB" id="A0A953I6W2"/>
<dbReference type="RefSeq" id="WP_273377464.1">
    <property type="nucleotide sequence ID" value="NZ_JACSIR010000026.1"/>
</dbReference>
<dbReference type="InterPro" id="IPR005467">
    <property type="entry name" value="His_kinase_dom"/>
</dbReference>
<evidence type="ECO:0000256" key="1">
    <source>
        <dbReference type="ARBA" id="ARBA00000085"/>
    </source>
</evidence>
<evidence type="ECO:0000313" key="14">
    <source>
        <dbReference type="EMBL" id="MBY6274721.1"/>
    </source>
</evidence>
<keyword evidence="11" id="KW-0472">Membrane</keyword>
<proteinExistence type="predicted"/>
<comment type="catalytic activity">
    <reaction evidence="1">
        <text>ATP + protein L-histidine = ADP + protein N-phospho-L-histidine.</text>
        <dbReference type="EC" id="2.7.13.3"/>
    </reaction>
</comment>
<dbReference type="EC" id="2.7.13.3" evidence="3"/>
<reference evidence="14" key="1">
    <citation type="submission" date="2017-11" db="EMBL/GenBank/DDBJ databases">
        <title>Three new genomes from thermophilic consortium.</title>
        <authorList>
            <person name="Quaggio R."/>
            <person name="Amgarten D."/>
            <person name="Setubal J.C."/>
        </authorList>
    </citation>
    <scope>NUCLEOTIDE SEQUENCE</scope>
    <source>
        <strain evidence="14">ZCTH01-B2</strain>
    </source>
</reference>
<dbReference type="Gene3D" id="1.10.287.130">
    <property type="match status" value="1"/>
</dbReference>
<dbReference type="Proteomes" id="UP000732377">
    <property type="component" value="Unassembled WGS sequence"/>
</dbReference>
<keyword evidence="8" id="KW-0067">ATP-binding</keyword>
<dbReference type="PANTHER" id="PTHR42878">
    <property type="entry name" value="TWO-COMPONENT HISTIDINE KINASE"/>
    <property type="match status" value="1"/>
</dbReference>
<dbReference type="InterPro" id="IPR050351">
    <property type="entry name" value="BphY/WalK/GraS-like"/>
</dbReference>
<dbReference type="FunFam" id="3.30.565.10:FF:000006">
    <property type="entry name" value="Sensor histidine kinase WalK"/>
    <property type="match status" value="1"/>
</dbReference>
<feature type="domain" description="HAMP" evidence="13">
    <location>
        <begin position="174"/>
        <end position="226"/>
    </location>
</feature>
<dbReference type="PRINTS" id="PR00344">
    <property type="entry name" value="BCTRLSENSOR"/>
</dbReference>
<evidence type="ECO:0000256" key="7">
    <source>
        <dbReference type="ARBA" id="ARBA00022777"/>
    </source>
</evidence>
<dbReference type="EMBL" id="PIUK01000002">
    <property type="protein sequence ID" value="MBY6274721.1"/>
    <property type="molecule type" value="Genomic_DNA"/>
</dbReference>
<evidence type="ECO:0000256" key="6">
    <source>
        <dbReference type="ARBA" id="ARBA00022741"/>
    </source>
</evidence>
<dbReference type="GO" id="GO:0007234">
    <property type="term" value="P:osmosensory signaling via phosphorelay pathway"/>
    <property type="evidence" value="ECO:0007669"/>
    <property type="project" value="TreeGrafter"/>
</dbReference>
<evidence type="ECO:0000256" key="9">
    <source>
        <dbReference type="ARBA" id="ARBA00023012"/>
    </source>
</evidence>
<evidence type="ECO:0000256" key="8">
    <source>
        <dbReference type="ARBA" id="ARBA00022840"/>
    </source>
</evidence>
<dbReference type="SUPFAM" id="SSF55874">
    <property type="entry name" value="ATPase domain of HSP90 chaperone/DNA topoisomerase II/histidine kinase"/>
    <property type="match status" value="1"/>
</dbReference>
<evidence type="ECO:0000259" key="13">
    <source>
        <dbReference type="PROSITE" id="PS50885"/>
    </source>
</evidence>
<name>A0A953I6W2_SYMTR</name>
<dbReference type="CDD" id="cd00082">
    <property type="entry name" value="HisKA"/>
    <property type="match status" value="1"/>
</dbReference>
<feature type="coiled-coil region" evidence="10">
    <location>
        <begin position="214"/>
        <end position="241"/>
    </location>
</feature>
<keyword evidence="7" id="KW-0418">Kinase</keyword>
<dbReference type="GO" id="GO:0000156">
    <property type="term" value="F:phosphorelay response regulator activity"/>
    <property type="evidence" value="ECO:0007669"/>
    <property type="project" value="TreeGrafter"/>
</dbReference>
<evidence type="ECO:0000259" key="12">
    <source>
        <dbReference type="PROSITE" id="PS50109"/>
    </source>
</evidence>
<dbReference type="SMART" id="SM00304">
    <property type="entry name" value="HAMP"/>
    <property type="match status" value="1"/>
</dbReference>
<keyword evidence="4" id="KW-0597">Phosphoprotein</keyword>
<dbReference type="InterPro" id="IPR003660">
    <property type="entry name" value="HAMP_dom"/>
</dbReference>
<sequence length="459" mass="48941">MTRRWSLRTLALTAVLAALLLPLLALGGGLVGTVALNAGMVSLAEDEVAAAERAVARLVTERWDELGGPAFAAELGELQSRWSFALEVRGLDDRVRYASPSVADGRLVSSGFRLEPTQRVRLLQRNGEPLGLLVLWVWPQAALSGVGAAARVGFGLALASLLALLVGVLVWTGRAVLRPLRALEAATRAVAEGDLDFALPRSRVQELDALGQAFTAMRDRLQAALERQAALQEERRQLIAAIGHDLRTPLSSVRAFAEGLRDGLAREPAKAAHYADVILRKTAEVERLVEDLFQFSRLELPETRAALREVDLAAFLKATLGAFGAQAEQKGVVLAAEGPDLTARLDPALLGRALDNLIANALRHTPPGGQIRLTWGRHGGEVCIAVADTGEGIPPEELPHLFTPMHRPDRSRSRRSGGAGLGLAIAARIAALHGGRITCESRVGEGTTFTLILPAAPLP</sequence>
<dbReference type="Gene3D" id="3.30.565.10">
    <property type="entry name" value="Histidine kinase-like ATPase, C-terminal domain"/>
    <property type="match status" value="1"/>
</dbReference>
<dbReference type="SUPFAM" id="SSF158472">
    <property type="entry name" value="HAMP domain-like"/>
    <property type="match status" value="1"/>
</dbReference>
<dbReference type="InterPro" id="IPR003594">
    <property type="entry name" value="HATPase_dom"/>
</dbReference>
<comment type="subcellular location">
    <subcellularLocation>
        <location evidence="2">Membrane</location>
    </subcellularLocation>
</comment>
<evidence type="ECO:0000256" key="10">
    <source>
        <dbReference type="SAM" id="Coils"/>
    </source>
</evidence>
<dbReference type="CDD" id="cd00075">
    <property type="entry name" value="HATPase"/>
    <property type="match status" value="1"/>
</dbReference>
<dbReference type="InterPro" id="IPR036097">
    <property type="entry name" value="HisK_dim/P_sf"/>
</dbReference>
<dbReference type="Pfam" id="PF00512">
    <property type="entry name" value="HisKA"/>
    <property type="match status" value="1"/>
</dbReference>
<evidence type="ECO:0000256" key="4">
    <source>
        <dbReference type="ARBA" id="ARBA00022553"/>
    </source>
</evidence>
<feature type="domain" description="Histidine kinase" evidence="12">
    <location>
        <begin position="241"/>
        <end position="457"/>
    </location>
</feature>
<dbReference type="PROSITE" id="PS50885">
    <property type="entry name" value="HAMP"/>
    <property type="match status" value="1"/>
</dbReference>
<dbReference type="CDD" id="cd06225">
    <property type="entry name" value="HAMP"/>
    <property type="match status" value="1"/>
</dbReference>
<keyword evidence="11" id="KW-1133">Transmembrane helix</keyword>
<dbReference type="InterPro" id="IPR004358">
    <property type="entry name" value="Sig_transdc_His_kin-like_C"/>
</dbReference>
<keyword evidence="10" id="KW-0175">Coiled coil</keyword>
<evidence type="ECO:0000313" key="15">
    <source>
        <dbReference type="Proteomes" id="UP000732377"/>
    </source>
</evidence>
<keyword evidence="5" id="KW-0808">Transferase</keyword>
<dbReference type="GO" id="GO:0016020">
    <property type="term" value="C:membrane"/>
    <property type="evidence" value="ECO:0007669"/>
    <property type="project" value="UniProtKB-SubCell"/>
</dbReference>
<evidence type="ECO:0000256" key="11">
    <source>
        <dbReference type="SAM" id="Phobius"/>
    </source>
</evidence>
<dbReference type="InterPro" id="IPR003661">
    <property type="entry name" value="HisK_dim/P_dom"/>
</dbReference>
<protein>
    <recommendedName>
        <fullName evidence="3">histidine kinase</fullName>
        <ecNumber evidence="3">2.7.13.3</ecNumber>
    </recommendedName>
</protein>
<evidence type="ECO:0000256" key="5">
    <source>
        <dbReference type="ARBA" id="ARBA00022679"/>
    </source>
</evidence>
<dbReference type="Pfam" id="PF00672">
    <property type="entry name" value="HAMP"/>
    <property type="match status" value="1"/>
</dbReference>
<keyword evidence="9" id="KW-0902">Two-component regulatory system</keyword>
<dbReference type="SMART" id="SM00388">
    <property type="entry name" value="HisKA"/>
    <property type="match status" value="1"/>
</dbReference>
<keyword evidence="6" id="KW-0547">Nucleotide-binding</keyword>
<accession>A0A953I6W2</accession>
<keyword evidence="11" id="KW-0812">Transmembrane</keyword>
<dbReference type="GO" id="GO:0000155">
    <property type="term" value="F:phosphorelay sensor kinase activity"/>
    <property type="evidence" value="ECO:0007669"/>
    <property type="project" value="InterPro"/>
</dbReference>
<organism evidence="14 15">
    <name type="scientific">Symbiobacterium thermophilum</name>
    <dbReference type="NCBI Taxonomy" id="2734"/>
    <lineage>
        <taxon>Bacteria</taxon>
        <taxon>Bacillati</taxon>
        <taxon>Bacillota</taxon>
        <taxon>Clostridia</taxon>
        <taxon>Eubacteriales</taxon>
        <taxon>Symbiobacteriaceae</taxon>
        <taxon>Symbiobacterium</taxon>
    </lineage>
</organism>
<feature type="transmembrane region" description="Helical" evidence="11">
    <location>
        <begin position="148"/>
        <end position="171"/>
    </location>
</feature>
<dbReference type="GO" id="GO:0005524">
    <property type="term" value="F:ATP binding"/>
    <property type="evidence" value="ECO:0007669"/>
    <property type="project" value="UniProtKB-KW"/>
</dbReference>